<dbReference type="EMBL" id="CM032183">
    <property type="protein sequence ID" value="KAG7095432.1"/>
    <property type="molecule type" value="Genomic_DNA"/>
</dbReference>
<feature type="region of interest" description="Disordered" evidence="1">
    <location>
        <begin position="1"/>
        <end position="31"/>
    </location>
</feature>
<dbReference type="Proteomes" id="UP001049176">
    <property type="component" value="Chromosome 3"/>
</dbReference>
<proteinExistence type="predicted"/>
<organism evidence="2 3">
    <name type="scientific">Marasmius oreades</name>
    <name type="common">fairy-ring Marasmius</name>
    <dbReference type="NCBI Taxonomy" id="181124"/>
    <lineage>
        <taxon>Eukaryota</taxon>
        <taxon>Fungi</taxon>
        <taxon>Dikarya</taxon>
        <taxon>Basidiomycota</taxon>
        <taxon>Agaricomycotina</taxon>
        <taxon>Agaricomycetes</taxon>
        <taxon>Agaricomycetidae</taxon>
        <taxon>Agaricales</taxon>
        <taxon>Marasmiineae</taxon>
        <taxon>Marasmiaceae</taxon>
        <taxon>Marasmius</taxon>
    </lineage>
</organism>
<comment type="caution">
    <text evidence="2">The sequence shown here is derived from an EMBL/GenBank/DDBJ whole genome shotgun (WGS) entry which is preliminary data.</text>
</comment>
<name>A0A9P7UV07_9AGAR</name>
<keyword evidence="3" id="KW-1185">Reference proteome</keyword>
<dbReference type="AlphaFoldDB" id="A0A9P7UV07"/>
<protein>
    <submittedName>
        <fullName evidence="2">Uncharacterized protein</fullName>
    </submittedName>
</protein>
<evidence type="ECO:0000313" key="2">
    <source>
        <dbReference type="EMBL" id="KAG7095432.1"/>
    </source>
</evidence>
<gene>
    <name evidence="2" type="ORF">E1B28_006181</name>
</gene>
<reference evidence="2" key="1">
    <citation type="journal article" date="2021" name="Genome Biol. Evol.">
        <title>The assembled and annotated genome of the fairy-ring fungus Marasmius oreades.</title>
        <authorList>
            <person name="Hiltunen M."/>
            <person name="Ament-Velasquez S.L."/>
            <person name="Johannesson H."/>
        </authorList>
    </citation>
    <scope>NUCLEOTIDE SEQUENCE</scope>
    <source>
        <strain evidence="2">03SP1</strain>
    </source>
</reference>
<dbReference type="KEGG" id="more:E1B28_006181"/>
<feature type="compositionally biased region" description="Basic and acidic residues" evidence="1">
    <location>
        <begin position="11"/>
        <end position="22"/>
    </location>
</feature>
<accession>A0A9P7UV07</accession>
<sequence>MNTDTLVVTRESPKTGDTDMSEKNSATQQDGEEVTADKRCLLMWWQNHLQSLLLSDLCLSVYPEDIVLANQQSTLNDRASQLSGVILKLILAQNGIEVEGPCVISGNLVNYERQDNEIEYSIIDPATVDCFLETLVVLIGQPARSQSIATGDQVVEALRLWLKRRERLEKWIDKEDKRVAQIA</sequence>
<evidence type="ECO:0000256" key="1">
    <source>
        <dbReference type="SAM" id="MobiDB-lite"/>
    </source>
</evidence>
<dbReference type="RefSeq" id="XP_043011902.1">
    <property type="nucleotide sequence ID" value="XM_043150812.1"/>
</dbReference>
<dbReference type="OrthoDB" id="10647994at2759"/>
<evidence type="ECO:0000313" key="3">
    <source>
        <dbReference type="Proteomes" id="UP001049176"/>
    </source>
</evidence>
<dbReference type="GeneID" id="66075257"/>